<dbReference type="EMBL" id="JNUP01000052">
    <property type="protein sequence ID" value="KGE72400.1"/>
    <property type="molecule type" value="Genomic_DNA"/>
</dbReference>
<feature type="signal peptide" evidence="1">
    <location>
        <begin position="1"/>
        <end position="34"/>
    </location>
</feature>
<keyword evidence="1" id="KW-0732">Signal</keyword>
<gene>
    <name evidence="2" type="ORF">DC28_06920</name>
</gene>
<dbReference type="PROSITE" id="PS51257">
    <property type="entry name" value="PROKAR_LIPOPROTEIN"/>
    <property type="match status" value="1"/>
</dbReference>
<keyword evidence="3" id="KW-1185">Reference proteome</keyword>
<evidence type="ECO:0000313" key="3">
    <source>
        <dbReference type="Proteomes" id="UP000029692"/>
    </source>
</evidence>
<evidence type="ECO:0000256" key="1">
    <source>
        <dbReference type="SAM" id="SignalP"/>
    </source>
</evidence>
<feature type="chain" id="PRO_5001938569" description="Adhesin domain-containing protein" evidence="1">
    <location>
        <begin position="35"/>
        <end position="244"/>
    </location>
</feature>
<dbReference type="Gene3D" id="2.160.20.120">
    <property type="match status" value="1"/>
</dbReference>
<organism evidence="2 3">
    <name type="scientific">Spirochaeta lutea</name>
    <dbReference type="NCBI Taxonomy" id="1480694"/>
    <lineage>
        <taxon>Bacteria</taxon>
        <taxon>Pseudomonadati</taxon>
        <taxon>Spirochaetota</taxon>
        <taxon>Spirochaetia</taxon>
        <taxon>Spirochaetales</taxon>
        <taxon>Spirochaetaceae</taxon>
        <taxon>Spirochaeta</taxon>
    </lineage>
</organism>
<evidence type="ECO:0000313" key="2">
    <source>
        <dbReference type="EMBL" id="KGE72400.1"/>
    </source>
</evidence>
<name>A0A098QX27_9SPIO</name>
<dbReference type="Proteomes" id="UP000029692">
    <property type="component" value="Unassembled WGS sequence"/>
</dbReference>
<sequence>MKNRRITRNTVRLGVKGCFVALCLALTGMTGCQAMGLTEPFSYSEDGSGIQGVAVQNTSGSIEVTESPDNRIRIRGVKRSYGFDNPSSVNINVQRYTNTISIKTEYPQGWSSSVSVDYEIQLPAGMEITLENTTGSVEIRGSFAVPQVAVTTGSIEVWETLAVGGLQTTTGSIRGELSGLIGDQVEIQTTTGSINLRLDPDINCSIEAETVTGSYTNLSTLNKVEGTPRVLRLRTTTGSITLKN</sequence>
<evidence type="ECO:0008006" key="4">
    <source>
        <dbReference type="Google" id="ProtNLM"/>
    </source>
</evidence>
<dbReference type="OrthoDB" id="4331847at2"/>
<proteinExistence type="predicted"/>
<reference evidence="2 3" key="1">
    <citation type="submission" date="2014-05" db="EMBL/GenBank/DDBJ databases">
        <title>De novo Genome Sequence of Spirocheata sp.</title>
        <authorList>
            <person name="Shivani Y."/>
            <person name="Subhash Y."/>
            <person name="Tushar L."/>
            <person name="Sasikala C."/>
            <person name="Ramana C.V."/>
        </authorList>
    </citation>
    <scope>NUCLEOTIDE SEQUENCE [LARGE SCALE GENOMIC DNA]</scope>
    <source>
        <strain evidence="2 3">JC230</strain>
    </source>
</reference>
<dbReference type="STRING" id="1480694.DC28_06920"/>
<accession>A0A098QX27</accession>
<dbReference type="AlphaFoldDB" id="A0A098QX27"/>
<protein>
    <recommendedName>
        <fullName evidence="4">Adhesin domain-containing protein</fullName>
    </recommendedName>
</protein>
<dbReference type="RefSeq" id="WP_037547146.1">
    <property type="nucleotide sequence ID" value="NZ_JNUP01000052.1"/>
</dbReference>
<comment type="caution">
    <text evidence="2">The sequence shown here is derived from an EMBL/GenBank/DDBJ whole genome shotgun (WGS) entry which is preliminary data.</text>
</comment>